<sequence>MSSRRSHSKRQVMKGKLSSVGEEDSSNQSTGSLHGHHHGLSPPLKVDLKKEYTRFCKLYSSEPLEIVSTPLERASFGRDPTIVDLKGRGLRGVDCIALGKILASDAPISHLNLSDCLLLPQGFEALLDGLAKNSRLHTLELRGNNIQGTMTCVLAKLLKINSFLKRLLLEWNCLGTTKDSFTLFCSSLAVNTGLEVLDLRNNQLNAEAAIELATALHKNKSIRNLDLRWNSIGVAGAKAIWDALRTNFSLQNIQLCGNFIPDEIVCYIEQCLQHQQEREKMMEEYASRTNILTRQLQKTEKEYKHELETMVSVFDAEETELKNALDSATDLARDFENKLRSESSRTHLLSNQVENLKASLVCAAEKEETLRKALDLKEDHTEHLESLFKEEVQKLKSIHESQLSLCQDEVIALKEDGKQMANKINMLEDHLKAKVKDCQLLEDSLEAFKLTNTELRRNFEEKIKNERDKWSNWRSEQESAEQYEIRQLETELKHIQSTMMDHIRHVEKAKVDAENKIRQLEVTVVTAKSQSETELSRTRSKLKEEHDAIIEDYRKQLNQLKEDKEKLEGDIERLSCQLLKLESDKGSLTRQNDSFRKQISHLEEQLASMSEKEKYEAELEQLNKLVEKLETDKTTLLKTNESLRSQNLILEKQLSEKDSAIFASLNRARTEVKELTELLATPKL</sequence>
<accession>A0A8J2KSY2</accession>
<dbReference type="EMBL" id="CAJVCH010200366">
    <property type="protein sequence ID" value="CAG7730796.1"/>
    <property type="molecule type" value="Genomic_DNA"/>
</dbReference>
<feature type="coiled-coil region" evidence="5">
    <location>
        <begin position="282"/>
        <end position="338"/>
    </location>
</feature>
<evidence type="ECO:0000313" key="7">
    <source>
        <dbReference type="EMBL" id="CAG7730796.1"/>
    </source>
</evidence>
<name>A0A8J2KSY2_9HEXA</name>
<keyword evidence="3 5" id="KW-0175">Coiled coil</keyword>
<dbReference type="Pfam" id="PF13516">
    <property type="entry name" value="LRR_6"/>
    <property type="match status" value="2"/>
</dbReference>
<evidence type="ECO:0000256" key="3">
    <source>
        <dbReference type="ARBA" id="ARBA00023054"/>
    </source>
</evidence>
<keyword evidence="4" id="KW-0206">Cytoskeleton</keyword>
<reference evidence="7" key="1">
    <citation type="submission" date="2021-06" db="EMBL/GenBank/DDBJ databases">
        <authorList>
            <person name="Hodson N. C."/>
            <person name="Mongue J. A."/>
            <person name="Jaron S. K."/>
        </authorList>
    </citation>
    <scope>NUCLEOTIDE SEQUENCE</scope>
</reference>
<evidence type="ECO:0000256" key="6">
    <source>
        <dbReference type="SAM" id="MobiDB-lite"/>
    </source>
</evidence>
<evidence type="ECO:0008006" key="9">
    <source>
        <dbReference type="Google" id="ProtNLM"/>
    </source>
</evidence>
<dbReference type="PANTHER" id="PTHR23170">
    <property type="entry name" value="NY-REN-58 ANTIGEN"/>
    <property type="match status" value="1"/>
</dbReference>
<keyword evidence="2" id="KW-0963">Cytoplasm</keyword>
<feature type="compositionally biased region" description="Basic residues" evidence="6">
    <location>
        <begin position="1"/>
        <end position="13"/>
    </location>
</feature>
<organism evidence="7 8">
    <name type="scientific">Allacma fusca</name>
    <dbReference type="NCBI Taxonomy" id="39272"/>
    <lineage>
        <taxon>Eukaryota</taxon>
        <taxon>Metazoa</taxon>
        <taxon>Ecdysozoa</taxon>
        <taxon>Arthropoda</taxon>
        <taxon>Hexapoda</taxon>
        <taxon>Collembola</taxon>
        <taxon>Symphypleona</taxon>
        <taxon>Sminthuridae</taxon>
        <taxon>Allacma</taxon>
    </lineage>
</organism>
<evidence type="ECO:0000256" key="4">
    <source>
        <dbReference type="ARBA" id="ARBA00023212"/>
    </source>
</evidence>
<keyword evidence="8" id="KW-1185">Reference proteome</keyword>
<proteinExistence type="predicted"/>
<gene>
    <name evidence="7" type="ORF">AFUS01_LOCUS19414</name>
</gene>
<feature type="region of interest" description="Disordered" evidence="6">
    <location>
        <begin position="1"/>
        <end position="42"/>
    </location>
</feature>
<evidence type="ECO:0000256" key="5">
    <source>
        <dbReference type="SAM" id="Coils"/>
    </source>
</evidence>
<comment type="caution">
    <text evidence="7">The sequence shown here is derived from an EMBL/GenBank/DDBJ whole genome shotgun (WGS) entry which is preliminary data.</text>
</comment>
<protein>
    <recommendedName>
        <fullName evidence="9">Leucine-rich repeat-containing protein 45</fullName>
    </recommendedName>
</protein>
<dbReference type="SMART" id="SM00368">
    <property type="entry name" value="LRR_RI"/>
    <property type="match status" value="5"/>
</dbReference>
<dbReference type="PANTHER" id="PTHR23170:SF3">
    <property type="entry name" value="LEUCINE-RICH REPEAT-CONTAINING PROTEIN 45"/>
    <property type="match status" value="1"/>
</dbReference>
<dbReference type="InterPro" id="IPR001611">
    <property type="entry name" value="Leu-rich_rpt"/>
</dbReference>
<evidence type="ECO:0000256" key="1">
    <source>
        <dbReference type="ARBA" id="ARBA00004300"/>
    </source>
</evidence>
<dbReference type="AlphaFoldDB" id="A0A8J2KSY2"/>
<dbReference type="Proteomes" id="UP000708208">
    <property type="component" value="Unassembled WGS sequence"/>
</dbReference>
<evidence type="ECO:0000313" key="8">
    <source>
        <dbReference type="Proteomes" id="UP000708208"/>
    </source>
</evidence>
<dbReference type="InterPro" id="IPR052116">
    <property type="entry name" value="Centro_Cilium_Assembly"/>
</dbReference>
<comment type="subcellular location">
    <subcellularLocation>
        <location evidence="1">Cytoplasm</location>
        <location evidence="1">Cytoskeleton</location>
        <location evidence="1">Microtubule organizing center</location>
        <location evidence="1">Centrosome</location>
    </subcellularLocation>
</comment>
<feature type="coiled-coil region" evidence="5">
    <location>
        <begin position="503"/>
        <end position="646"/>
    </location>
</feature>
<evidence type="ECO:0000256" key="2">
    <source>
        <dbReference type="ARBA" id="ARBA00022490"/>
    </source>
</evidence>
<dbReference type="OrthoDB" id="8436363at2759"/>
<dbReference type="GO" id="GO:0005813">
    <property type="term" value="C:centrosome"/>
    <property type="evidence" value="ECO:0007669"/>
    <property type="project" value="UniProtKB-SubCell"/>
</dbReference>